<dbReference type="InterPro" id="IPR015422">
    <property type="entry name" value="PyrdxlP-dep_Trfase_small"/>
</dbReference>
<dbReference type="RefSeq" id="WP_183413881.1">
    <property type="nucleotide sequence ID" value="NZ_JACHYB010000002.1"/>
</dbReference>
<comment type="caution">
    <text evidence="8">The sequence shown here is derived from an EMBL/GenBank/DDBJ whole genome shotgun (WGS) entry which is preliminary data.</text>
</comment>
<dbReference type="Gene3D" id="3.90.1150.10">
    <property type="entry name" value="Aspartate Aminotransferase, domain 1"/>
    <property type="match status" value="1"/>
</dbReference>
<dbReference type="Pfam" id="PF00155">
    <property type="entry name" value="Aminotran_1_2"/>
    <property type="match status" value="1"/>
</dbReference>
<dbReference type="CDD" id="cd00609">
    <property type="entry name" value="AAT_like"/>
    <property type="match status" value="1"/>
</dbReference>
<dbReference type="GO" id="GO:0008483">
    <property type="term" value="F:transaminase activity"/>
    <property type="evidence" value="ECO:0007669"/>
    <property type="project" value="UniProtKB-KW"/>
</dbReference>
<dbReference type="GO" id="GO:0030170">
    <property type="term" value="F:pyridoxal phosphate binding"/>
    <property type="evidence" value="ECO:0007669"/>
    <property type="project" value="InterPro"/>
</dbReference>
<dbReference type="InterPro" id="IPR015421">
    <property type="entry name" value="PyrdxlP-dep_Trfase_major"/>
</dbReference>
<keyword evidence="3 6" id="KW-0032">Aminotransferase</keyword>
<dbReference type="SUPFAM" id="SSF53383">
    <property type="entry name" value="PLP-dependent transferases"/>
    <property type="match status" value="1"/>
</dbReference>
<comment type="cofactor">
    <cofactor evidence="1 6">
        <name>pyridoxal 5'-phosphate</name>
        <dbReference type="ChEBI" id="CHEBI:597326"/>
    </cofactor>
</comment>
<feature type="domain" description="Aminotransferase class I/classII large" evidence="7">
    <location>
        <begin position="32"/>
        <end position="388"/>
    </location>
</feature>
<dbReference type="InterPro" id="IPR015424">
    <property type="entry name" value="PyrdxlP-dep_Trfase"/>
</dbReference>
<dbReference type="PANTHER" id="PTHR46383">
    <property type="entry name" value="ASPARTATE AMINOTRANSFERASE"/>
    <property type="match status" value="1"/>
</dbReference>
<dbReference type="InterPro" id="IPR004839">
    <property type="entry name" value="Aminotransferase_I/II_large"/>
</dbReference>
<dbReference type="AlphaFoldDB" id="A0A7W5H2S3"/>
<evidence type="ECO:0000256" key="5">
    <source>
        <dbReference type="ARBA" id="ARBA00022898"/>
    </source>
</evidence>
<evidence type="ECO:0000259" key="7">
    <source>
        <dbReference type="Pfam" id="PF00155"/>
    </source>
</evidence>
<dbReference type="Gene3D" id="3.40.640.10">
    <property type="entry name" value="Type I PLP-dependent aspartate aminotransferase-like (Major domain)"/>
    <property type="match status" value="1"/>
</dbReference>
<gene>
    <name evidence="8" type="ORF">FHX64_002288</name>
</gene>
<keyword evidence="4 6" id="KW-0808">Transferase</keyword>
<dbReference type="InterPro" id="IPR050596">
    <property type="entry name" value="AspAT/PAT-like"/>
</dbReference>
<dbReference type="PROSITE" id="PS00105">
    <property type="entry name" value="AA_TRANSFER_CLASS_1"/>
    <property type="match status" value="1"/>
</dbReference>
<evidence type="ECO:0000313" key="9">
    <source>
        <dbReference type="Proteomes" id="UP000544222"/>
    </source>
</evidence>
<keyword evidence="5" id="KW-0663">Pyridoxal phosphate</keyword>
<proteinExistence type="inferred from homology"/>
<dbReference type="FunFam" id="3.40.640.10:FF:000033">
    <property type="entry name" value="Aspartate aminotransferase"/>
    <property type="match status" value="1"/>
</dbReference>
<keyword evidence="9" id="KW-1185">Reference proteome</keyword>
<dbReference type="InterPro" id="IPR004838">
    <property type="entry name" value="NHTrfase_class1_PyrdxlP-BS"/>
</dbReference>
<accession>A0A7W5H2S3</accession>
<sequence length="397" mass="43537">MNNLSERLEALSPSETLAMSQRSAELKAQGIDVINLSVGEPDFNTPDHIKLAAKEAIDHNFSFYSPVPGFLGLRKAIASKLEQENHLTYKPEQILCSTGAKQSICNVLLSLVNAGDEVIVPAPYWVSYVEMVKLAEGTNVVVNTDIEHNFKMTPQQLQDAITLRTKALILCSPSNPTGSVYNKEELAALAEVLAKHPNVIIISDEIYEHINYVGKHESIAQFENVRDRVVIVNGVSKGYAMTGWRIGWIAAPQWVVAACNKLQGQYTSAPNSIAQKAAEAAYTGDQACVETMRIAFERRRDLMLDLCKEIPDVKVNNPEGAFYLFPDVSAYLGKSFQGKKLASGADLSFYLLEEAHVACVGGNAFGAPNCIRLSYAASDDLLIEAMKRIKDALLKLN</sequence>
<evidence type="ECO:0000256" key="4">
    <source>
        <dbReference type="ARBA" id="ARBA00022679"/>
    </source>
</evidence>
<evidence type="ECO:0000256" key="6">
    <source>
        <dbReference type="RuleBase" id="RU000481"/>
    </source>
</evidence>
<dbReference type="GO" id="GO:0006520">
    <property type="term" value="P:amino acid metabolic process"/>
    <property type="evidence" value="ECO:0007669"/>
    <property type="project" value="InterPro"/>
</dbReference>
<reference evidence="8 9" key="1">
    <citation type="submission" date="2020-08" db="EMBL/GenBank/DDBJ databases">
        <title>Genomic Encyclopedia of Type Strains, Phase IV (KMG-IV): sequencing the most valuable type-strain genomes for metagenomic binning, comparative biology and taxonomic classification.</title>
        <authorList>
            <person name="Goeker M."/>
        </authorList>
    </citation>
    <scope>NUCLEOTIDE SEQUENCE [LARGE SCALE GENOMIC DNA]</scope>
    <source>
        <strain evidence="8 9">DSM 27471</strain>
    </source>
</reference>
<evidence type="ECO:0000313" key="8">
    <source>
        <dbReference type="EMBL" id="MBB3188090.1"/>
    </source>
</evidence>
<dbReference type="EC" id="2.6.1.-" evidence="6"/>
<evidence type="ECO:0000256" key="3">
    <source>
        <dbReference type="ARBA" id="ARBA00022576"/>
    </source>
</evidence>
<name>A0A7W5H2S3_9PORP</name>
<organism evidence="8 9">
    <name type="scientific">Microbacter margulisiae</name>
    <dbReference type="NCBI Taxonomy" id="1350067"/>
    <lineage>
        <taxon>Bacteria</taxon>
        <taxon>Pseudomonadati</taxon>
        <taxon>Bacteroidota</taxon>
        <taxon>Bacteroidia</taxon>
        <taxon>Bacteroidales</taxon>
        <taxon>Porphyromonadaceae</taxon>
        <taxon>Microbacter</taxon>
    </lineage>
</organism>
<dbReference type="Proteomes" id="UP000544222">
    <property type="component" value="Unassembled WGS sequence"/>
</dbReference>
<evidence type="ECO:0000256" key="2">
    <source>
        <dbReference type="ARBA" id="ARBA00007441"/>
    </source>
</evidence>
<comment type="similarity">
    <text evidence="2 6">Belongs to the class-I pyridoxal-phosphate-dependent aminotransferase family.</text>
</comment>
<protein>
    <recommendedName>
        <fullName evidence="6">Aminotransferase</fullName>
        <ecNumber evidence="6">2.6.1.-</ecNumber>
    </recommendedName>
</protein>
<dbReference type="EMBL" id="JACHYB010000002">
    <property type="protein sequence ID" value="MBB3188090.1"/>
    <property type="molecule type" value="Genomic_DNA"/>
</dbReference>
<dbReference type="PANTHER" id="PTHR46383:SF1">
    <property type="entry name" value="ASPARTATE AMINOTRANSFERASE"/>
    <property type="match status" value="1"/>
</dbReference>
<evidence type="ECO:0000256" key="1">
    <source>
        <dbReference type="ARBA" id="ARBA00001933"/>
    </source>
</evidence>